<dbReference type="InterPro" id="IPR010982">
    <property type="entry name" value="Lambda_DNA-bd_dom_sf"/>
</dbReference>
<dbReference type="EMBL" id="FOSG01000020">
    <property type="protein sequence ID" value="SFL51724.1"/>
    <property type="molecule type" value="Genomic_DNA"/>
</dbReference>
<dbReference type="Pfam" id="PF13560">
    <property type="entry name" value="HTH_31"/>
    <property type="match status" value="1"/>
</dbReference>
<dbReference type="Pfam" id="PF19054">
    <property type="entry name" value="DUF5753"/>
    <property type="match status" value="1"/>
</dbReference>
<dbReference type="CDD" id="cd00093">
    <property type="entry name" value="HTH_XRE"/>
    <property type="match status" value="1"/>
</dbReference>
<proteinExistence type="predicted"/>
<dbReference type="Gene3D" id="1.10.260.40">
    <property type="entry name" value="lambda repressor-like DNA-binding domains"/>
    <property type="match status" value="1"/>
</dbReference>
<name>A0A1I4IBP2_9ACTN</name>
<dbReference type="Proteomes" id="UP000198928">
    <property type="component" value="Unassembled WGS sequence"/>
</dbReference>
<sequence>MTEGTTQQPPMAWRYCGNQIKRWRTRAGISREALGDEAGYGYETIKSMEQGRRKPTVRLLEVADEMCDARGLLVAAQEYLKPDRFQSYAQEFVDAEDRAIALHSYEALLIPGLLQTEAYARALIGNHHPPLDDETVQERVAARLERQEKLARRPTVAFGFVIYEAALRTRVGGDEVMREQLHHLLEMGELRNVSVQVLPVERGVFGGLSGPMVLLETAEHEYYAYAEGQETGALYSDPEKISVLTQRHGMIRMQALSTEESARFIRKVAEEL</sequence>
<dbReference type="InterPro" id="IPR001387">
    <property type="entry name" value="Cro/C1-type_HTH"/>
</dbReference>
<evidence type="ECO:0000259" key="1">
    <source>
        <dbReference type="PROSITE" id="PS50943"/>
    </source>
</evidence>
<accession>A0A1I4IBP2</accession>
<evidence type="ECO:0000313" key="3">
    <source>
        <dbReference type="Proteomes" id="UP000198928"/>
    </source>
</evidence>
<reference evidence="3" key="1">
    <citation type="submission" date="2016-10" db="EMBL/GenBank/DDBJ databases">
        <authorList>
            <person name="Varghese N."/>
            <person name="Submissions S."/>
        </authorList>
    </citation>
    <scope>NUCLEOTIDE SEQUENCE [LARGE SCALE GENOMIC DNA]</scope>
    <source>
        <strain evidence="3">PL19</strain>
    </source>
</reference>
<gene>
    <name evidence="2" type="ORF">SAMN05192584_12085</name>
</gene>
<protein>
    <submittedName>
        <fullName evidence="2">Helix-turn-helix domain-containing protein</fullName>
    </submittedName>
</protein>
<keyword evidence="3" id="KW-1185">Reference proteome</keyword>
<dbReference type="GO" id="GO:0003677">
    <property type="term" value="F:DNA binding"/>
    <property type="evidence" value="ECO:0007669"/>
    <property type="project" value="InterPro"/>
</dbReference>
<dbReference type="PROSITE" id="PS50943">
    <property type="entry name" value="HTH_CROC1"/>
    <property type="match status" value="1"/>
</dbReference>
<dbReference type="SMART" id="SM00530">
    <property type="entry name" value="HTH_XRE"/>
    <property type="match status" value="1"/>
</dbReference>
<dbReference type="SUPFAM" id="SSF47413">
    <property type="entry name" value="lambda repressor-like DNA-binding domains"/>
    <property type="match status" value="1"/>
</dbReference>
<dbReference type="RefSeq" id="WP_245793970.1">
    <property type="nucleotide sequence ID" value="NZ_FOSG01000020.1"/>
</dbReference>
<organism evidence="2 3">
    <name type="scientific">Streptomyces pini</name>
    <dbReference type="NCBI Taxonomy" id="1520580"/>
    <lineage>
        <taxon>Bacteria</taxon>
        <taxon>Bacillati</taxon>
        <taxon>Actinomycetota</taxon>
        <taxon>Actinomycetes</taxon>
        <taxon>Kitasatosporales</taxon>
        <taxon>Streptomycetaceae</taxon>
        <taxon>Streptomyces</taxon>
    </lineage>
</organism>
<dbReference type="InterPro" id="IPR043917">
    <property type="entry name" value="DUF5753"/>
</dbReference>
<evidence type="ECO:0000313" key="2">
    <source>
        <dbReference type="EMBL" id="SFL51724.1"/>
    </source>
</evidence>
<dbReference type="AlphaFoldDB" id="A0A1I4IBP2"/>
<feature type="domain" description="HTH cro/C1-type" evidence="1">
    <location>
        <begin position="20"/>
        <end position="61"/>
    </location>
</feature>